<organism evidence="2 3">
    <name type="scientific">Amycolatopsis acidicola</name>
    <dbReference type="NCBI Taxonomy" id="2596893"/>
    <lineage>
        <taxon>Bacteria</taxon>
        <taxon>Bacillati</taxon>
        <taxon>Actinomycetota</taxon>
        <taxon>Actinomycetes</taxon>
        <taxon>Pseudonocardiales</taxon>
        <taxon>Pseudonocardiaceae</taxon>
        <taxon>Amycolatopsis</taxon>
    </lineage>
</organism>
<comment type="caution">
    <text evidence="2">The sequence shown here is derived from an EMBL/GenBank/DDBJ whole genome shotgun (WGS) entry which is preliminary data.</text>
</comment>
<dbReference type="RefSeq" id="WP_144747793.1">
    <property type="nucleotide sequence ID" value="NZ_VMNW02000037.1"/>
</dbReference>
<keyword evidence="1" id="KW-0732">Signal</keyword>
<reference evidence="2" key="1">
    <citation type="submission" date="2019-09" db="EMBL/GenBank/DDBJ databases">
        <authorList>
            <person name="Teo W.F.A."/>
            <person name="Duangmal K."/>
        </authorList>
    </citation>
    <scope>NUCLEOTIDE SEQUENCE [LARGE SCALE GENOMIC DNA]</scope>
    <source>
        <strain evidence="2">K81G1</strain>
    </source>
</reference>
<keyword evidence="3" id="KW-1185">Reference proteome</keyword>
<evidence type="ECO:0000313" key="3">
    <source>
        <dbReference type="Proteomes" id="UP000319769"/>
    </source>
</evidence>
<feature type="signal peptide" evidence="1">
    <location>
        <begin position="1"/>
        <end position="25"/>
    </location>
</feature>
<dbReference type="EMBL" id="VMNW02000037">
    <property type="protein sequence ID" value="KAA9158074.1"/>
    <property type="molecule type" value="Genomic_DNA"/>
</dbReference>
<feature type="chain" id="PRO_5024439023" evidence="1">
    <location>
        <begin position="26"/>
        <end position="242"/>
    </location>
</feature>
<accession>A0A5N0UYR3</accession>
<evidence type="ECO:0000256" key="1">
    <source>
        <dbReference type="SAM" id="SignalP"/>
    </source>
</evidence>
<sequence>MRGIKNLLFVLFVAVLASTAGTASAGEETYDQFSLLYQKSAGQLVDGAGTPASQWAWNPGDDGTSVIRWDAPSHWNNPGDGLEHFVRDGDWLYLDGYENQSTGTYNVQRVTSEQIGDVNCAGLTDLPGHGGQQHYVRWTVPAQGYCLVAQGTITTPAGVVTFKHQQVWYPAGDCQTRFFGTVRCVQQHEQWWDDNGHPFSLRIERSVFLGEGLGMGLSIHSTVGDGVPIDWTADLKNVWTWG</sequence>
<evidence type="ECO:0000313" key="2">
    <source>
        <dbReference type="EMBL" id="KAA9158074.1"/>
    </source>
</evidence>
<dbReference type="AlphaFoldDB" id="A0A5N0UYR3"/>
<name>A0A5N0UYR3_9PSEU</name>
<dbReference type="Proteomes" id="UP000319769">
    <property type="component" value="Unassembled WGS sequence"/>
</dbReference>
<protein>
    <submittedName>
        <fullName evidence="2">Uncharacterized protein</fullName>
    </submittedName>
</protein>
<dbReference type="OrthoDB" id="3515484at2"/>
<gene>
    <name evidence="2" type="ORF">FPZ12_023495</name>
</gene>
<proteinExistence type="predicted"/>